<dbReference type="EMBL" id="JAJUWU010000001">
    <property type="protein sequence ID" value="MCE7026415.1"/>
    <property type="molecule type" value="Genomic_DNA"/>
</dbReference>
<dbReference type="RefSeq" id="WP_233717119.1">
    <property type="nucleotide sequence ID" value="NZ_JAJUWU010000001.1"/>
</dbReference>
<gene>
    <name evidence="2" type="ORF">LZD57_00295</name>
</gene>
<evidence type="ECO:0000313" key="3">
    <source>
        <dbReference type="Proteomes" id="UP001139035"/>
    </source>
</evidence>
<reference evidence="2" key="1">
    <citation type="submission" date="2022-01" db="EMBL/GenBank/DDBJ databases">
        <title>Jiella avicenniae sp. nov., a novel endophytic bacterium isolated from bark of Avicennia marina.</title>
        <authorList>
            <person name="Tuo L."/>
        </authorList>
    </citation>
    <scope>NUCLEOTIDE SEQUENCE</scope>
    <source>
        <strain evidence="2">CBK1P-4</strain>
    </source>
</reference>
<feature type="compositionally biased region" description="Acidic residues" evidence="1">
    <location>
        <begin position="170"/>
        <end position="185"/>
    </location>
</feature>
<evidence type="ECO:0000313" key="2">
    <source>
        <dbReference type="EMBL" id="MCE7026415.1"/>
    </source>
</evidence>
<name>A0A9X1NVF2_9HYPH</name>
<feature type="compositionally biased region" description="Basic and acidic residues" evidence="1">
    <location>
        <begin position="186"/>
        <end position="198"/>
    </location>
</feature>
<dbReference type="Proteomes" id="UP001139035">
    <property type="component" value="Unassembled WGS sequence"/>
</dbReference>
<feature type="region of interest" description="Disordered" evidence="1">
    <location>
        <begin position="48"/>
        <end position="68"/>
    </location>
</feature>
<dbReference type="AlphaFoldDB" id="A0A9X1NVF2"/>
<feature type="region of interest" description="Disordered" evidence="1">
    <location>
        <begin position="162"/>
        <end position="198"/>
    </location>
</feature>
<proteinExistence type="predicted"/>
<organism evidence="2 3">
    <name type="scientific">Jiella avicenniae</name>
    <dbReference type="NCBI Taxonomy" id="2907202"/>
    <lineage>
        <taxon>Bacteria</taxon>
        <taxon>Pseudomonadati</taxon>
        <taxon>Pseudomonadota</taxon>
        <taxon>Alphaproteobacteria</taxon>
        <taxon>Hyphomicrobiales</taxon>
        <taxon>Aurantimonadaceae</taxon>
        <taxon>Jiella</taxon>
    </lineage>
</organism>
<protein>
    <submittedName>
        <fullName evidence="2">Uncharacterized protein</fullName>
    </submittedName>
</protein>
<sequence>MATDPKHGLSGAVGLDLAARGLSEKDEAGEAVQDDLFAGSSVFGTLQVGGKPVTRSGPGRPKGSRNRSTAELAKLISTTGRHPVLAMAEIVSTPIDVIAATLGCKRIEAAEYHRKVMADLAPYVAQKMPTAVQVEGATAGMLTIVQLGQATGGGGLSEHGLALTLAGGTGDDESEENQTLSDDEAEVSHDDASHGGDK</sequence>
<keyword evidence="3" id="KW-1185">Reference proteome</keyword>
<accession>A0A9X1NVF2</accession>
<comment type="caution">
    <text evidence="2">The sequence shown here is derived from an EMBL/GenBank/DDBJ whole genome shotgun (WGS) entry which is preliminary data.</text>
</comment>
<evidence type="ECO:0000256" key="1">
    <source>
        <dbReference type="SAM" id="MobiDB-lite"/>
    </source>
</evidence>